<keyword evidence="4" id="KW-0498">Mitosis</keyword>
<reference evidence="8 9" key="1">
    <citation type="submission" date="2024-04" db="EMBL/GenBank/DDBJ databases">
        <title>Tritrichomonas musculus Genome.</title>
        <authorList>
            <person name="Alves-Ferreira E."/>
            <person name="Grigg M."/>
            <person name="Lorenzi H."/>
            <person name="Galac M."/>
        </authorList>
    </citation>
    <scope>NUCLEOTIDE SEQUENCE [LARGE SCALE GENOMIC DNA]</scope>
    <source>
        <strain evidence="8 9">EAF2021</strain>
    </source>
</reference>
<sequence length="427" mass="47401">MYNRSPYHSPYRMSRNNSSRSISMIPGQVGQKSPNTQDRYMYKSPSRMNTYHENLTNDLDCYNYGMINGTGTPGTPGTPKSSKHPPTAKTVILDAPDIRKDPPVKLIDVNDRNELVVAIDTNVYIWKDNKYHLLMDGNVPIDGVCWVGNNVAISGDGHVELWDVNRQEAFQEFFDHDRRAAALSAYRDTAFATGGADGVVCIFDLRNSRNSRKYNAHRGQVCTLSWAPDGLTLASGGDDCNVSVFEPRQKYPGHIKHTAPVHSLAWMKPGLLVTGQSNDQGEIKMFNLKTGEQKSETTGASISGICMTEKWGLLVSHDDHSGIWEIWTHDLSRKYAEYKNHDDQIINISSNSEGSYVVTISGDEHLAFTELQKAVLTPVQQSRGYSYQCKSPRSSLMNNGAMKSPMGLKSVSSYMPASPGGFSFGLR</sequence>
<accession>A0ABR2L1L2</accession>
<comment type="caution">
    <text evidence="8">The sequence shown here is derived from an EMBL/GenBank/DDBJ whole genome shotgun (WGS) entry which is preliminary data.</text>
</comment>
<keyword evidence="1 6" id="KW-0853">WD repeat</keyword>
<evidence type="ECO:0008006" key="10">
    <source>
        <dbReference type="Google" id="ProtNLM"/>
    </source>
</evidence>
<dbReference type="InterPro" id="IPR001680">
    <property type="entry name" value="WD40_rpt"/>
</dbReference>
<dbReference type="Gene3D" id="2.130.10.10">
    <property type="entry name" value="YVTN repeat-like/Quinoprotein amine dehydrogenase"/>
    <property type="match status" value="1"/>
</dbReference>
<evidence type="ECO:0000256" key="1">
    <source>
        <dbReference type="ARBA" id="ARBA00022574"/>
    </source>
</evidence>
<dbReference type="SUPFAM" id="SSF50978">
    <property type="entry name" value="WD40 repeat-like"/>
    <property type="match status" value="1"/>
</dbReference>
<dbReference type="InterPro" id="IPR033010">
    <property type="entry name" value="Cdc20/Fizzy"/>
</dbReference>
<evidence type="ECO:0000256" key="7">
    <source>
        <dbReference type="SAM" id="MobiDB-lite"/>
    </source>
</evidence>
<keyword evidence="9" id="KW-1185">Reference proteome</keyword>
<dbReference type="SMART" id="SM00320">
    <property type="entry name" value="WD40"/>
    <property type="match status" value="5"/>
</dbReference>
<evidence type="ECO:0000313" key="9">
    <source>
        <dbReference type="Proteomes" id="UP001470230"/>
    </source>
</evidence>
<keyword evidence="3" id="KW-0677">Repeat</keyword>
<dbReference type="PANTHER" id="PTHR19918:SF8">
    <property type="entry name" value="FI02843P"/>
    <property type="match status" value="1"/>
</dbReference>
<keyword evidence="5" id="KW-0131">Cell cycle</keyword>
<keyword evidence="2" id="KW-0132">Cell division</keyword>
<feature type="region of interest" description="Disordered" evidence="7">
    <location>
        <begin position="1"/>
        <end position="37"/>
    </location>
</feature>
<dbReference type="Proteomes" id="UP001470230">
    <property type="component" value="Unassembled WGS sequence"/>
</dbReference>
<dbReference type="InterPro" id="IPR015943">
    <property type="entry name" value="WD40/YVTN_repeat-like_dom_sf"/>
</dbReference>
<evidence type="ECO:0000313" key="8">
    <source>
        <dbReference type="EMBL" id="KAK8897255.1"/>
    </source>
</evidence>
<evidence type="ECO:0000256" key="3">
    <source>
        <dbReference type="ARBA" id="ARBA00022737"/>
    </source>
</evidence>
<feature type="repeat" description="WD" evidence="6">
    <location>
        <begin position="214"/>
        <end position="246"/>
    </location>
</feature>
<protein>
    <recommendedName>
        <fullName evidence="10">Anaphase-promoting complex subunit 4 WD40 domain-containing protein</fullName>
    </recommendedName>
</protein>
<proteinExistence type="predicted"/>
<dbReference type="InterPro" id="IPR036322">
    <property type="entry name" value="WD40_repeat_dom_sf"/>
</dbReference>
<organism evidence="8 9">
    <name type="scientific">Tritrichomonas musculus</name>
    <dbReference type="NCBI Taxonomy" id="1915356"/>
    <lineage>
        <taxon>Eukaryota</taxon>
        <taxon>Metamonada</taxon>
        <taxon>Parabasalia</taxon>
        <taxon>Tritrichomonadida</taxon>
        <taxon>Tritrichomonadidae</taxon>
        <taxon>Tritrichomonas</taxon>
    </lineage>
</organism>
<evidence type="ECO:0000256" key="5">
    <source>
        <dbReference type="ARBA" id="ARBA00023306"/>
    </source>
</evidence>
<dbReference type="PROSITE" id="PS50294">
    <property type="entry name" value="WD_REPEATS_REGION"/>
    <property type="match status" value="1"/>
</dbReference>
<dbReference type="EMBL" id="JAPFFF010000002">
    <property type="protein sequence ID" value="KAK8897255.1"/>
    <property type="molecule type" value="Genomic_DNA"/>
</dbReference>
<evidence type="ECO:0000256" key="6">
    <source>
        <dbReference type="PROSITE-ProRule" id="PRU00221"/>
    </source>
</evidence>
<name>A0ABR2L1L2_9EUKA</name>
<dbReference type="PROSITE" id="PS50082">
    <property type="entry name" value="WD_REPEATS_2"/>
    <property type="match status" value="1"/>
</dbReference>
<dbReference type="PANTHER" id="PTHR19918">
    <property type="entry name" value="CELL DIVISION CYCLE 20 CDC20 FIZZY -RELATED"/>
    <property type="match status" value="1"/>
</dbReference>
<dbReference type="Pfam" id="PF00400">
    <property type="entry name" value="WD40"/>
    <property type="match status" value="1"/>
</dbReference>
<feature type="compositionally biased region" description="Low complexity" evidence="7">
    <location>
        <begin position="12"/>
        <end position="25"/>
    </location>
</feature>
<evidence type="ECO:0000256" key="4">
    <source>
        <dbReference type="ARBA" id="ARBA00022776"/>
    </source>
</evidence>
<evidence type="ECO:0000256" key="2">
    <source>
        <dbReference type="ARBA" id="ARBA00022618"/>
    </source>
</evidence>
<gene>
    <name evidence="8" type="ORF">M9Y10_015194</name>
</gene>